<accession>A0A5N6E7G8</accession>
<keyword evidence="1" id="KW-1133">Transmembrane helix</keyword>
<dbReference type="EMBL" id="ML733639">
    <property type="protein sequence ID" value="KAB8213318.1"/>
    <property type="molecule type" value="Genomic_DNA"/>
</dbReference>
<reference evidence="2 3" key="1">
    <citation type="submission" date="2019-04" db="EMBL/GenBank/DDBJ databases">
        <title>Fungal friends and foes A comparative genomics study of 23 Aspergillus species from section Flavi.</title>
        <authorList>
            <consortium name="DOE Joint Genome Institute"/>
            <person name="Kjaerbolling I."/>
            <person name="Vesth T.C."/>
            <person name="Frisvad J.C."/>
            <person name="Nybo J.L."/>
            <person name="Theobald S."/>
            <person name="Kildgaard S."/>
            <person name="Petersen T.I."/>
            <person name="Kuo A."/>
            <person name="Sato A."/>
            <person name="Lyhne E.K."/>
            <person name="Kogle M.E."/>
            <person name="Wiebenga A."/>
            <person name="Kun R.S."/>
            <person name="Lubbers R.J."/>
            <person name="Makela M.R."/>
            <person name="Barry K."/>
            <person name="Chovatia M."/>
            <person name="Clum A."/>
            <person name="Daum C."/>
            <person name="Haridas S."/>
            <person name="He G."/>
            <person name="LaButti K."/>
            <person name="Lipzen A."/>
            <person name="Mondo S."/>
            <person name="Pangilinan J."/>
            <person name="Riley R."/>
            <person name="Salamov A."/>
            <person name="Simmons B.A."/>
            <person name="Magnuson J.K."/>
            <person name="Henrissat B."/>
            <person name="Mortensen U.H."/>
            <person name="Larsen T.O."/>
            <person name="De vries R.P."/>
            <person name="Grigoriev I.V."/>
            <person name="Machida M."/>
            <person name="Baker S.E."/>
            <person name="Andersen M.R."/>
        </authorList>
    </citation>
    <scope>NUCLEOTIDE SEQUENCE [LARGE SCALE GENOMIC DNA]</scope>
    <source>
        <strain evidence="2 3">CBS 126849</strain>
    </source>
</reference>
<evidence type="ECO:0000256" key="1">
    <source>
        <dbReference type="SAM" id="Phobius"/>
    </source>
</evidence>
<gene>
    <name evidence="2" type="ORF">BDV33DRAFT_185005</name>
</gene>
<keyword evidence="3" id="KW-1185">Reference proteome</keyword>
<feature type="transmembrane region" description="Helical" evidence="1">
    <location>
        <begin position="35"/>
        <end position="57"/>
    </location>
</feature>
<keyword evidence="1" id="KW-0812">Transmembrane</keyword>
<protein>
    <submittedName>
        <fullName evidence="2">Uncharacterized protein</fullName>
    </submittedName>
</protein>
<evidence type="ECO:0000313" key="3">
    <source>
        <dbReference type="Proteomes" id="UP000326799"/>
    </source>
</evidence>
<dbReference type="AlphaFoldDB" id="A0A5N6E7G8"/>
<name>A0A5N6E7G8_9EURO</name>
<proteinExistence type="predicted"/>
<dbReference type="Proteomes" id="UP000326799">
    <property type="component" value="Unassembled WGS sequence"/>
</dbReference>
<organism evidence="2 3">
    <name type="scientific">Aspergillus novoparasiticus</name>
    <dbReference type="NCBI Taxonomy" id="986946"/>
    <lineage>
        <taxon>Eukaryota</taxon>
        <taxon>Fungi</taxon>
        <taxon>Dikarya</taxon>
        <taxon>Ascomycota</taxon>
        <taxon>Pezizomycotina</taxon>
        <taxon>Eurotiomycetes</taxon>
        <taxon>Eurotiomycetidae</taxon>
        <taxon>Eurotiales</taxon>
        <taxon>Aspergillaceae</taxon>
        <taxon>Aspergillus</taxon>
        <taxon>Aspergillus subgen. Circumdati</taxon>
    </lineage>
</organism>
<sequence length="62" mass="7351">MIASMSHDPKHPSLAYHLDRIFIPPLNFLTRSQSLYFFSQISFIYYSLILFTALWIIRRNSA</sequence>
<keyword evidence="1" id="KW-0472">Membrane</keyword>
<evidence type="ECO:0000313" key="2">
    <source>
        <dbReference type="EMBL" id="KAB8213318.1"/>
    </source>
</evidence>